<reference evidence="1" key="1">
    <citation type="submission" date="2022-01" db="EMBL/GenBank/DDBJ databases">
        <authorList>
            <person name="Criscuolo A."/>
        </authorList>
    </citation>
    <scope>NUCLEOTIDE SEQUENCE</scope>
    <source>
        <strain evidence="1">CIP111891</strain>
    </source>
</reference>
<dbReference type="RefSeq" id="WP_236291209.1">
    <property type="nucleotide sequence ID" value="NZ_CAKMMW010000019.1"/>
</dbReference>
<gene>
    <name evidence="1" type="ORF">PAECIP111891_05097</name>
</gene>
<dbReference type="EMBL" id="CAKMMW010000019">
    <property type="protein sequence ID" value="CAH1220738.1"/>
    <property type="molecule type" value="Genomic_DNA"/>
</dbReference>
<organism evidence="1 2">
    <name type="scientific">Paenibacillus allorhizoplanae</name>
    <dbReference type="NCBI Taxonomy" id="2905648"/>
    <lineage>
        <taxon>Bacteria</taxon>
        <taxon>Bacillati</taxon>
        <taxon>Bacillota</taxon>
        <taxon>Bacilli</taxon>
        <taxon>Bacillales</taxon>
        <taxon>Paenibacillaceae</taxon>
        <taxon>Paenibacillus</taxon>
    </lineage>
</organism>
<proteinExistence type="predicted"/>
<comment type="caution">
    <text evidence="1">The sequence shown here is derived from an EMBL/GenBank/DDBJ whole genome shotgun (WGS) entry which is preliminary data.</text>
</comment>
<dbReference type="Proteomes" id="UP000838821">
    <property type="component" value="Unassembled WGS sequence"/>
</dbReference>
<evidence type="ECO:0000313" key="2">
    <source>
        <dbReference type="Proteomes" id="UP000838821"/>
    </source>
</evidence>
<sequence length="62" mass="7153">MFEKEYEMFWNVQVRQAQGQRLDMLRRDLTGTKKLLEKVVLPVLGTFEGLERRGWVAGAAGV</sequence>
<keyword evidence="2" id="KW-1185">Reference proteome</keyword>
<name>A0ABN8GWU2_9BACL</name>
<evidence type="ECO:0000313" key="1">
    <source>
        <dbReference type="EMBL" id="CAH1220738.1"/>
    </source>
</evidence>
<protein>
    <submittedName>
        <fullName evidence="1">Uncharacterized protein</fullName>
    </submittedName>
</protein>
<accession>A0ABN8GWU2</accession>